<reference evidence="1" key="1">
    <citation type="submission" date="2020-09" db="EMBL/GenBank/DDBJ databases">
        <title>A novel bacterium of genus Bacillus, isolated from South China Sea.</title>
        <authorList>
            <person name="Huang H."/>
            <person name="Mo K."/>
            <person name="Hu Y."/>
        </authorList>
    </citation>
    <scope>NUCLEOTIDE SEQUENCE</scope>
    <source>
        <strain evidence="1">IB182487</strain>
    </source>
</reference>
<accession>A0A926NLI2</accession>
<proteinExistence type="predicted"/>
<name>A0A926NLI2_9BACI</name>
<dbReference type="AlphaFoldDB" id="A0A926NLI2"/>
<evidence type="ECO:0000313" key="1">
    <source>
        <dbReference type="EMBL" id="MBD1380232.1"/>
    </source>
</evidence>
<dbReference type="EMBL" id="JACXAI010000007">
    <property type="protein sequence ID" value="MBD1380232.1"/>
    <property type="molecule type" value="Genomic_DNA"/>
</dbReference>
<evidence type="ECO:0000313" key="2">
    <source>
        <dbReference type="Proteomes" id="UP000626844"/>
    </source>
</evidence>
<protein>
    <submittedName>
        <fullName evidence="1">Hydrolase</fullName>
    </submittedName>
</protein>
<keyword evidence="1" id="KW-0378">Hydrolase</keyword>
<sequence>MGVENGKKIYYVAVANGEISQNSTSSSWDYKIEATDEEVTKLREYFDQIYSSDWKGFYRAHTPYLEYHYDRENDAIDQTNIQVYKMIYELGDEEAKAHIKEQGIISNIEDQA</sequence>
<gene>
    <name evidence="1" type="ORF">IC621_08315</name>
</gene>
<keyword evidence="2" id="KW-1185">Reference proteome</keyword>
<organism evidence="1 2">
    <name type="scientific">Metabacillus arenae</name>
    <dbReference type="NCBI Taxonomy" id="2771434"/>
    <lineage>
        <taxon>Bacteria</taxon>
        <taxon>Bacillati</taxon>
        <taxon>Bacillota</taxon>
        <taxon>Bacilli</taxon>
        <taxon>Bacillales</taxon>
        <taxon>Bacillaceae</taxon>
        <taxon>Metabacillus</taxon>
    </lineage>
</organism>
<comment type="caution">
    <text evidence="1">The sequence shown here is derived from an EMBL/GenBank/DDBJ whole genome shotgun (WGS) entry which is preliminary data.</text>
</comment>
<dbReference type="RefSeq" id="WP_191157646.1">
    <property type="nucleotide sequence ID" value="NZ_JACXAI010000007.1"/>
</dbReference>
<dbReference type="Proteomes" id="UP000626844">
    <property type="component" value="Unassembled WGS sequence"/>
</dbReference>
<dbReference type="GO" id="GO:0016787">
    <property type="term" value="F:hydrolase activity"/>
    <property type="evidence" value="ECO:0007669"/>
    <property type="project" value="UniProtKB-KW"/>
</dbReference>